<sequence>MAYVDHAFSISDEDIMMESSYVVHNHPPVKEIALAFALLVFGVVGIILRIVRKRGLEVFREGVFLVIC</sequence>
<protein>
    <submittedName>
        <fullName evidence="2">Uncharacterized protein</fullName>
    </submittedName>
</protein>
<proteinExistence type="predicted"/>
<gene>
    <name evidence="2" type="ORF">KSP40_PGU007448</name>
</gene>
<feature type="transmembrane region" description="Helical" evidence="1">
    <location>
        <begin position="32"/>
        <end position="51"/>
    </location>
</feature>
<keyword evidence="1" id="KW-0812">Transmembrane</keyword>
<comment type="caution">
    <text evidence="2">The sequence shown here is derived from an EMBL/GenBank/DDBJ whole genome shotgun (WGS) entry which is preliminary data.</text>
</comment>
<evidence type="ECO:0000313" key="3">
    <source>
        <dbReference type="Proteomes" id="UP001412067"/>
    </source>
</evidence>
<accession>A0ABR2MII8</accession>
<name>A0ABR2MII8_9ASPA</name>
<evidence type="ECO:0000256" key="1">
    <source>
        <dbReference type="SAM" id="Phobius"/>
    </source>
</evidence>
<keyword evidence="1" id="KW-1133">Transmembrane helix</keyword>
<evidence type="ECO:0000313" key="2">
    <source>
        <dbReference type="EMBL" id="KAK8963519.1"/>
    </source>
</evidence>
<keyword evidence="1" id="KW-0472">Membrane</keyword>
<organism evidence="2 3">
    <name type="scientific">Platanthera guangdongensis</name>
    <dbReference type="NCBI Taxonomy" id="2320717"/>
    <lineage>
        <taxon>Eukaryota</taxon>
        <taxon>Viridiplantae</taxon>
        <taxon>Streptophyta</taxon>
        <taxon>Embryophyta</taxon>
        <taxon>Tracheophyta</taxon>
        <taxon>Spermatophyta</taxon>
        <taxon>Magnoliopsida</taxon>
        <taxon>Liliopsida</taxon>
        <taxon>Asparagales</taxon>
        <taxon>Orchidaceae</taxon>
        <taxon>Orchidoideae</taxon>
        <taxon>Orchideae</taxon>
        <taxon>Orchidinae</taxon>
        <taxon>Platanthera</taxon>
    </lineage>
</organism>
<reference evidence="2 3" key="1">
    <citation type="journal article" date="2022" name="Nat. Plants">
        <title>Genomes of leafy and leafless Platanthera orchids illuminate the evolution of mycoheterotrophy.</title>
        <authorList>
            <person name="Li M.H."/>
            <person name="Liu K.W."/>
            <person name="Li Z."/>
            <person name="Lu H.C."/>
            <person name="Ye Q.L."/>
            <person name="Zhang D."/>
            <person name="Wang J.Y."/>
            <person name="Li Y.F."/>
            <person name="Zhong Z.M."/>
            <person name="Liu X."/>
            <person name="Yu X."/>
            <person name="Liu D.K."/>
            <person name="Tu X.D."/>
            <person name="Liu B."/>
            <person name="Hao Y."/>
            <person name="Liao X.Y."/>
            <person name="Jiang Y.T."/>
            <person name="Sun W.H."/>
            <person name="Chen J."/>
            <person name="Chen Y.Q."/>
            <person name="Ai Y."/>
            <person name="Zhai J.W."/>
            <person name="Wu S.S."/>
            <person name="Zhou Z."/>
            <person name="Hsiao Y.Y."/>
            <person name="Wu W.L."/>
            <person name="Chen Y.Y."/>
            <person name="Lin Y.F."/>
            <person name="Hsu J.L."/>
            <person name="Li C.Y."/>
            <person name="Wang Z.W."/>
            <person name="Zhao X."/>
            <person name="Zhong W.Y."/>
            <person name="Ma X.K."/>
            <person name="Ma L."/>
            <person name="Huang J."/>
            <person name="Chen G.Z."/>
            <person name="Huang M.Z."/>
            <person name="Huang L."/>
            <person name="Peng D.H."/>
            <person name="Luo Y.B."/>
            <person name="Zou S.Q."/>
            <person name="Chen S.P."/>
            <person name="Lan S."/>
            <person name="Tsai W.C."/>
            <person name="Van de Peer Y."/>
            <person name="Liu Z.J."/>
        </authorList>
    </citation>
    <scope>NUCLEOTIDE SEQUENCE [LARGE SCALE GENOMIC DNA]</scope>
    <source>
        <strain evidence="2">Lor288</strain>
    </source>
</reference>
<dbReference type="EMBL" id="JBBWWR010000007">
    <property type="protein sequence ID" value="KAK8963519.1"/>
    <property type="molecule type" value="Genomic_DNA"/>
</dbReference>
<keyword evidence="3" id="KW-1185">Reference proteome</keyword>
<dbReference type="Proteomes" id="UP001412067">
    <property type="component" value="Unassembled WGS sequence"/>
</dbReference>